<evidence type="ECO:0000256" key="5">
    <source>
        <dbReference type="ARBA" id="ARBA00022485"/>
    </source>
</evidence>
<dbReference type="PANTHER" id="PTHR30573:SF0">
    <property type="entry name" value="QUINOLINATE SYNTHASE, CHLOROPLASTIC"/>
    <property type="match status" value="1"/>
</dbReference>
<dbReference type="FunFam" id="3.40.50.10800:FF:000001">
    <property type="entry name" value="Quinolinate synthase A"/>
    <property type="match status" value="1"/>
</dbReference>
<dbReference type="Proteomes" id="UP000254051">
    <property type="component" value="Unassembled WGS sequence"/>
</dbReference>
<evidence type="ECO:0000256" key="4">
    <source>
        <dbReference type="ARBA" id="ARBA00012669"/>
    </source>
</evidence>
<keyword evidence="15" id="KW-1185">Reference proteome</keyword>
<evidence type="ECO:0000313" key="15">
    <source>
        <dbReference type="Proteomes" id="UP000254051"/>
    </source>
</evidence>
<protein>
    <recommendedName>
        <fullName evidence="12 13">Quinolinate synthase</fullName>
        <ecNumber evidence="4 13">2.5.1.72</ecNumber>
    </recommendedName>
</protein>
<comment type="function">
    <text evidence="2">Catalyzes the condensation of iminoaspartate with dihydroxyacetone phosphate to form quinolinate.</text>
</comment>
<evidence type="ECO:0000256" key="8">
    <source>
        <dbReference type="ARBA" id="ARBA00022723"/>
    </source>
</evidence>
<evidence type="ECO:0000256" key="1">
    <source>
        <dbReference type="ARBA" id="ARBA00001966"/>
    </source>
</evidence>
<evidence type="ECO:0000256" key="6">
    <source>
        <dbReference type="ARBA" id="ARBA00022642"/>
    </source>
</evidence>
<organism evidence="14 15">
    <name type="scientific">Faecalicatena contorta</name>
    <dbReference type="NCBI Taxonomy" id="39482"/>
    <lineage>
        <taxon>Bacteria</taxon>
        <taxon>Bacillati</taxon>
        <taxon>Bacillota</taxon>
        <taxon>Clostridia</taxon>
        <taxon>Lachnospirales</taxon>
        <taxon>Lachnospiraceae</taxon>
        <taxon>Faecalicatena</taxon>
    </lineage>
</organism>
<dbReference type="GO" id="GO:0005829">
    <property type="term" value="C:cytosol"/>
    <property type="evidence" value="ECO:0007669"/>
    <property type="project" value="TreeGrafter"/>
</dbReference>
<dbReference type="NCBIfam" id="NF006878">
    <property type="entry name" value="PRK09375.1-2"/>
    <property type="match status" value="1"/>
</dbReference>
<dbReference type="GO" id="GO:0034628">
    <property type="term" value="P:'de novo' NAD+ biosynthetic process from L-aspartate"/>
    <property type="evidence" value="ECO:0007669"/>
    <property type="project" value="TreeGrafter"/>
</dbReference>
<keyword evidence="10" id="KW-0411">Iron-sulfur</keyword>
<evidence type="ECO:0000256" key="7">
    <source>
        <dbReference type="ARBA" id="ARBA00022679"/>
    </source>
</evidence>
<dbReference type="EC" id="2.5.1.72" evidence="4 13"/>
<gene>
    <name evidence="14" type="ORF">SAMN05216529_10222</name>
</gene>
<dbReference type="GO" id="GO:0008987">
    <property type="term" value="F:quinolinate synthetase A activity"/>
    <property type="evidence" value="ECO:0007669"/>
    <property type="project" value="UniProtKB-UniRule"/>
</dbReference>
<evidence type="ECO:0000256" key="10">
    <source>
        <dbReference type="ARBA" id="ARBA00023014"/>
    </source>
</evidence>
<evidence type="ECO:0000256" key="13">
    <source>
        <dbReference type="NCBIfam" id="TIGR00550"/>
    </source>
</evidence>
<sequence>MSGKEEMKQRIAELKKEKDAVILAHYYVDGDVQEVADYVGDSYYLAEKAVTVPAGTIIFCGVSFMGESAKILSPQKRVIMADRKADCPMAHMVDIERIHEVREQYPDAAVVCYVNSTAEIKAESDVCVTSSNAIRIVKKLPNKDIFFIPDNNLGRYTAKQLPEKNFIFHDGFCHVHTSIHREEVLRAKEIYPQALILAHPECTEEVLELADFIGSTSQILDYATKSEEKVFLICTEMGIFYELQQKNPDKKFYSVGHRQFCPNMKRIKLESVLSALESTVPEVELAGTMIQKAKLPLERMLQLAAE</sequence>
<dbReference type="GO" id="GO:0046872">
    <property type="term" value="F:metal ion binding"/>
    <property type="evidence" value="ECO:0007669"/>
    <property type="project" value="UniProtKB-KW"/>
</dbReference>
<proteinExistence type="predicted"/>
<dbReference type="RefSeq" id="WP_109708841.1">
    <property type="nucleotide sequence ID" value="NZ_QGDS01000002.1"/>
</dbReference>
<keyword evidence="6" id="KW-0662">Pyridine nucleotide biosynthesis</keyword>
<evidence type="ECO:0000313" key="14">
    <source>
        <dbReference type="EMBL" id="SUQ12808.1"/>
    </source>
</evidence>
<comment type="pathway">
    <text evidence="3">Cofactor biosynthesis; NAD(+) biosynthesis; quinolinate from iminoaspartate: step 1/1.</text>
</comment>
<keyword evidence="7" id="KW-0808">Transferase</keyword>
<comment type="cofactor">
    <cofactor evidence="1">
        <name>[4Fe-4S] cluster</name>
        <dbReference type="ChEBI" id="CHEBI:49883"/>
    </cofactor>
</comment>
<dbReference type="PANTHER" id="PTHR30573">
    <property type="entry name" value="QUINOLINATE SYNTHETASE A"/>
    <property type="match status" value="1"/>
</dbReference>
<dbReference type="InterPro" id="IPR003473">
    <property type="entry name" value="NadA"/>
</dbReference>
<dbReference type="AlphaFoldDB" id="A0A316A146"/>
<dbReference type="OrthoDB" id="9801204at2"/>
<comment type="catalytic activity">
    <reaction evidence="11">
        <text>iminosuccinate + dihydroxyacetone phosphate = quinolinate + phosphate + 2 H2O + H(+)</text>
        <dbReference type="Rhea" id="RHEA:25888"/>
        <dbReference type="ChEBI" id="CHEBI:15377"/>
        <dbReference type="ChEBI" id="CHEBI:15378"/>
        <dbReference type="ChEBI" id="CHEBI:29959"/>
        <dbReference type="ChEBI" id="CHEBI:43474"/>
        <dbReference type="ChEBI" id="CHEBI:57642"/>
        <dbReference type="ChEBI" id="CHEBI:77875"/>
        <dbReference type="EC" id="2.5.1.72"/>
    </reaction>
    <physiologicalReaction direction="left-to-right" evidence="11">
        <dbReference type="Rhea" id="RHEA:25889"/>
    </physiologicalReaction>
</comment>
<dbReference type="UniPathway" id="UPA00253">
    <property type="reaction ID" value="UER00327"/>
</dbReference>
<keyword evidence="8" id="KW-0479">Metal-binding</keyword>
<dbReference type="InterPro" id="IPR036094">
    <property type="entry name" value="NadA_sf"/>
</dbReference>
<evidence type="ECO:0000256" key="2">
    <source>
        <dbReference type="ARBA" id="ARBA00003791"/>
    </source>
</evidence>
<evidence type="ECO:0000256" key="12">
    <source>
        <dbReference type="ARBA" id="ARBA00073059"/>
    </source>
</evidence>
<keyword evidence="5" id="KW-0004">4Fe-4S</keyword>
<dbReference type="GO" id="GO:0051539">
    <property type="term" value="F:4 iron, 4 sulfur cluster binding"/>
    <property type="evidence" value="ECO:0007669"/>
    <property type="project" value="UniProtKB-KW"/>
</dbReference>
<keyword evidence="9" id="KW-0408">Iron</keyword>
<dbReference type="EMBL" id="UHJJ01000002">
    <property type="protein sequence ID" value="SUQ12808.1"/>
    <property type="molecule type" value="Genomic_DNA"/>
</dbReference>
<dbReference type="SUPFAM" id="SSF142754">
    <property type="entry name" value="NadA-like"/>
    <property type="match status" value="1"/>
</dbReference>
<evidence type="ECO:0000256" key="3">
    <source>
        <dbReference type="ARBA" id="ARBA00005065"/>
    </source>
</evidence>
<dbReference type="Gene3D" id="3.40.50.10800">
    <property type="entry name" value="NadA-like"/>
    <property type="match status" value="3"/>
</dbReference>
<accession>A0A316A146</accession>
<evidence type="ECO:0000256" key="11">
    <source>
        <dbReference type="ARBA" id="ARBA00050125"/>
    </source>
</evidence>
<dbReference type="Pfam" id="PF02445">
    <property type="entry name" value="NadA"/>
    <property type="match status" value="1"/>
</dbReference>
<dbReference type="NCBIfam" id="TIGR00550">
    <property type="entry name" value="nadA"/>
    <property type="match status" value="1"/>
</dbReference>
<evidence type="ECO:0000256" key="9">
    <source>
        <dbReference type="ARBA" id="ARBA00023004"/>
    </source>
</evidence>
<name>A0A316A146_9FIRM</name>
<reference evidence="15" key="1">
    <citation type="submission" date="2017-07" db="EMBL/GenBank/DDBJ databases">
        <authorList>
            <person name="Varghese N."/>
            <person name="Submissions S."/>
        </authorList>
    </citation>
    <scope>NUCLEOTIDE SEQUENCE [LARGE SCALE GENOMIC DNA]</scope>
    <source>
        <strain evidence="15">NLAE-zl-C134</strain>
    </source>
</reference>